<feature type="compositionally biased region" description="Low complexity" evidence="1">
    <location>
        <begin position="83"/>
        <end position="119"/>
    </location>
</feature>
<dbReference type="RefSeq" id="WP_064030388.1">
    <property type="nucleotide sequence ID" value="NZ_LUUL01000140.1"/>
</dbReference>
<protein>
    <recommendedName>
        <fullName evidence="5">Porin</fullName>
    </recommendedName>
</protein>
<comment type="caution">
    <text evidence="3">The sequence shown here is derived from an EMBL/GenBank/DDBJ whole genome shotgun (WGS) entry which is preliminary data.</text>
</comment>
<name>A0AA91D852_9GAMM</name>
<reference evidence="3 4" key="1">
    <citation type="submission" date="2016-03" db="EMBL/GenBank/DDBJ databases">
        <authorList>
            <person name="Heylen K."/>
            <person name="De Vos P."/>
            <person name="Vekeman B."/>
        </authorList>
    </citation>
    <scope>NUCLEOTIDE SEQUENCE [LARGE SCALE GENOMIC DNA]</scope>
    <source>
        <strain evidence="3 4">R-49807</strain>
    </source>
</reference>
<dbReference type="AlphaFoldDB" id="A0AA91D852"/>
<feature type="signal peptide" evidence="2">
    <location>
        <begin position="1"/>
        <end position="25"/>
    </location>
</feature>
<dbReference type="SUPFAM" id="SSF56935">
    <property type="entry name" value="Porins"/>
    <property type="match status" value="1"/>
</dbReference>
<keyword evidence="4" id="KW-1185">Reference proteome</keyword>
<evidence type="ECO:0000313" key="4">
    <source>
        <dbReference type="Proteomes" id="UP000077734"/>
    </source>
</evidence>
<keyword evidence="2" id="KW-0732">Signal</keyword>
<dbReference type="Pfam" id="PF16930">
    <property type="entry name" value="Porin_5"/>
    <property type="match status" value="1"/>
</dbReference>
<gene>
    <name evidence="3" type="ORF">A1356_20905</name>
</gene>
<evidence type="ECO:0008006" key="5">
    <source>
        <dbReference type="Google" id="ProtNLM"/>
    </source>
</evidence>
<dbReference type="InterPro" id="IPR032638">
    <property type="entry name" value="Porin_5"/>
</dbReference>
<evidence type="ECO:0000256" key="2">
    <source>
        <dbReference type="SAM" id="SignalP"/>
    </source>
</evidence>
<accession>A0AA91D852</accession>
<dbReference type="Proteomes" id="UP000077734">
    <property type="component" value="Unassembled WGS sequence"/>
</dbReference>
<evidence type="ECO:0000313" key="3">
    <source>
        <dbReference type="EMBL" id="OAI21473.1"/>
    </source>
</evidence>
<sequence>MNTVSKSLALVLTGSLTANAGAAQAATPAPADAVIPVKKSTLVNLVDLLVQRGVINQDEGQGLVQAAEQEAVAAQAKAESANAARGANPAGNSGTSATANPDAAQTAAEWAGEPANAAGKTGKTKHVAYVPEFVKKEIRDQVRAELKAEVLQDVKRDAKDEGWGIPGALPEWVAAIHPSFDMRIRFADEFYGKDNEGGVSNAGFGSDGSQVGPYNWLAINRAATGNQAGLQTQVGINPNEAILNNQKDRLRLRERFRLGFEANLADGLKAGVRFATSNINNPVSNDQTLGNTGQSYQFAIDRAYLQYDFLDERKTNWFSLYAGRIINPFLSTDVVFDPDLSFEGVAGSFRLPFNRGSNKLAGYKTPNPTARFGINQGQQTPDSLFVTLGVFPLQDIDVSVNDKWLYAGQVGADWLVWQDSRLNLAASYYEFHNVQARRNPVGSHAYDWTAPQFVQKGNSMVAISDANTLLPNCTDTVGCLFGLASEFKVFNATAMFDYAGFGDTHVLFTADYAKNLGFNRAKILSEFGTSSFGGIVNYADNEARTTAYQVRVDVGAAELRRWADWNVNLAYRYVQRDAVLDAFTDSIFHQGGTDAKGWVMGLQYGLAKSTWLNLRWFSTDAIDGPRYSIDTVNVDLNARF</sequence>
<feature type="region of interest" description="Disordered" evidence="1">
    <location>
        <begin position="83"/>
        <end position="123"/>
    </location>
</feature>
<feature type="chain" id="PRO_5041740279" description="Porin" evidence="2">
    <location>
        <begin position="26"/>
        <end position="640"/>
    </location>
</feature>
<evidence type="ECO:0000256" key="1">
    <source>
        <dbReference type="SAM" id="MobiDB-lite"/>
    </source>
</evidence>
<proteinExistence type="predicted"/>
<organism evidence="3 4">
    <name type="scientific">Methylomonas koyamae</name>
    <dbReference type="NCBI Taxonomy" id="702114"/>
    <lineage>
        <taxon>Bacteria</taxon>
        <taxon>Pseudomonadati</taxon>
        <taxon>Pseudomonadota</taxon>
        <taxon>Gammaproteobacteria</taxon>
        <taxon>Methylococcales</taxon>
        <taxon>Methylococcaceae</taxon>
        <taxon>Methylomonas</taxon>
    </lineage>
</organism>
<dbReference type="EMBL" id="LUUL01000140">
    <property type="protein sequence ID" value="OAI21473.1"/>
    <property type="molecule type" value="Genomic_DNA"/>
</dbReference>